<dbReference type="GO" id="GO:0005524">
    <property type="term" value="F:ATP binding"/>
    <property type="evidence" value="ECO:0007669"/>
    <property type="project" value="UniProtKB-KW"/>
</dbReference>
<reference evidence="12 13" key="1">
    <citation type="submission" date="2017-04" db="EMBL/GenBank/DDBJ databases">
        <title>Kefir bacterial isolates.</title>
        <authorList>
            <person name="Kim Y."/>
            <person name="Blasche S."/>
            <person name="Patil K.R."/>
        </authorList>
    </citation>
    <scope>NUCLEOTIDE SEQUENCE [LARGE SCALE GENOMIC DNA]</scope>
    <source>
        <strain evidence="12 13">OG2</strain>
    </source>
</reference>
<feature type="region of interest" description="Disordered" evidence="9">
    <location>
        <begin position="571"/>
        <end position="603"/>
    </location>
</feature>
<keyword evidence="10" id="KW-0812">Transmembrane</keyword>
<sequence>MGDPSGQLHRTGHHHEEGRHRPHRHPLRLRRRHRRALPLGVPVEGPARGTGRGLPRRLRSLPDGDGRPRPPLHPLRDVGPGGAHLRRHRPAAGHDEGPAAHPGAQGRQRRARPPLRHLRLPLAGCRPDHRIGRVLLGSRAHRRHPGDVLGNRRRRHAHGLRRRPTHGRAQAPARRRTPGRVRQRGRGRRRARIRREPLRMSQPRRLDWDAMKTVLPWLWIAPLPLTLLLDVTSDGGWPILVGNLVAVTVALPALWLGQRAAAPRPAFLRLAAAALIVAAGVVAVSQLLSLTVLWLSLVALAHLSRRFTDPLSVGLLTVLALTAVVVPGLIPGDGLTFAFGASTLVVAALALGLLMRMFDRSLHQRQATAAEAERRRMATDLHDLVAHEVTGIVVLAQAASRAEDPSVLRAALGRIEESGSRALEEIRSLVASPAGTAAAAPTAPTAPTAAGPEALERRLEEFGASDDASTQSGIDLPAPVPTAVWATLDRVLVEALTNVRRHAGPGAHVSMTIASSPDSVALTVESTGGLGGIGRGGGTGLHGLRTRVEDLGGDLTAGPIDGSWRLRARLPLAAAPPSGGTLSPGGAPSAHARPHTPESGDRP</sequence>
<dbReference type="InterPro" id="IPR050482">
    <property type="entry name" value="Sensor_HK_TwoCompSys"/>
</dbReference>
<dbReference type="PANTHER" id="PTHR24421:SF10">
    <property type="entry name" value="NITRATE_NITRITE SENSOR PROTEIN NARQ"/>
    <property type="match status" value="1"/>
</dbReference>
<dbReference type="Pfam" id="PF07730">
    <property type="entry name" value="HisKA_3"/>
    <property type="match status" value="1"/>
</dbReference>
<feature type="transmembrane region" description="Helical" evidence="10">
    <location>
        <begin position="336"/>
        <end position="355"/>
    </location>
</feature>
<dbReference type="Gene3D" id="1.20.5.1930">
    <property type="match status" value="1"/>
</dbReference>
<keyword evidence="3" id="KW-0597">Phosphoprotein</keyword>
<dbReference type="EC" id="2.7.13.3" evidence="2"/>
<dbReference type="EMBL" id="NCWY01000004">
    <property type="protein sequence ID" value="PAK96259.1"/>
    <property type="molecule type" value="Genomic_DNA"/>
</dbReference>
<evidence type="ECO:0000256" key="1">
    <source>
        <dbReference type="ARBA" id="ARBA00000085"/>
    </source>
</evidence>
<feature type="region of interest" description="Disordered" evidence="9">
    <location>
        <begin position="1"/>
        <end position="113"/>
    </location>
</feature>
<name>A0A269ZF33_9MICO</name>
<evidence type="ECO:0000256" key="9">
    <source>
        <dbReference type="SAM" id="MobiDB-lite"/>
    </source>
</evidence>
<feature type="transmembrane region" description="Helical" evidence="10">
    <location>
        <begin position="311"/>
        <end position="330"/>
    </location>
</feature>
<keyword evidence="7" id="KW-0067">ATP-binding</keyword>
<evidence type="ECO:0000256" key="3">
    <source>
        <dbReference type="ARBA" id="ARBA00022553"/>
    </source>
</evidence>
<dbReference type="GO" id="GO:0016020">
    <property type="term" value="C:membrane"/>
    <property type="evidence" value="ECO:0007669"/>
    <property type="project" value="InterPro"/>
</dbReference>
<evidence type="ECO:0000256" key="7">
    <source>
        <dbReference type="ARBA" id="ARBA00022840"/>
    </source>
</evidence>
<keyword evidence="8" id="KW-0902">Two-component regulatory system</keyword>
<evidence type="ECO:0000256" key="4">
    <source>
        <dbReference type="ARBA" id="ARBA00022679"/>
    </source>
</evidence>
<organism evidence="12 13">
    <name type="scientific">Brevibacterium casei</name>
    <dbReference type="NCBI Taxonomy" id="33889"/>
    <lineage>
        <taxon>Bacteria</taxon>
        <taxon>Bacillati</taxon>
        <taxon>Actinomycetota</taxon>
        <taxon>Actinomycetes</taxon>
        <taxon>Micrococcales</taxon>
        <taxon>Brevibacteriaceae</taxon>
        <taxon>Brevibacterium</taxon>
    </lineage>
</organism>
<feature type="region of interest" description="Disordered" evidence="9">
    <location>
        <begin position="142"/>
        <end position="196"/>
    </location>
</feature>
<keyword evidence="6" id="KW-0418">Kinase</keyword>
<dbReference type="Gene3D" id="3.30.565.10">
    <property type="entry name" value="Histidine kinase-like ATPase, C-terminal domain"/>
    <property type="match status" value="1"/>
</dbReference>
<evidence type="ECO:0000256" key="5">
    <source>
        <dbReference type="ARBA" id="ARBA00022741"/>
    </source>
</evidence>
<feature type="transmembrane region" description="Helical" evidence="10">
    <location>
        <begin position="235"/>
        <end position="254"/>
    </location>
</feature>
<feature type="domain" description="Signal transduction histidine kinase subgroup 3 dimerisation and phosphoacceptor" evidence="11">
    <location>
        <begin position="373"/>
        <end position="431"/>
    </location>
</feature>
<keyword evidence="10" id="KW-1133">Transmembrane helix</keyword>
<feature type="compositionally biased region" description="Basic residues" evidence="9">
    <location>
        <begin position="173"/>
        <end position="193"/>
    </location>
</feature>
<evidence type="ECO:0000256" key="2">
    <source>
        <dbReference type="ARBA" id="ARBA00012438"/>
    </source>
</evidence>
<dbReference type="InterPro" id="IPR036890">
    <property type="entry name" value="HATPase_C_sf"/>
</dbReference>
<accession>A0A269ZF33</accession>
<feature type="transmembrane region" description="Helical" evidence="10">
    <location>
        <begin position="266"/>
        <end position="282"/>
    </location>
</feature>
<dbReference type="Proteomes" id="UP000216867">
    <property type="component" value="Unassembled WGS sequence"/>
</dbReference>
<dbReference type="InterPro" id="IPR011712">
    <property type="entry name" value="Sig_transdc_His_kin_sub3_dim/P"/>
</dbReference>
<protein>
    <recommendedName>
        <fullName evidence="2">histidine kinase</fullName>
        <ecNumber evidence="2">2.7.13.3</ecNumber>
    </recommendedName>
</protein>
<keyword evidence="5" id="KW-0547">Nucleotide-binding</keyword>
<evidence type="ECO:0000256" key="8">
    <source>
        <dbReference type="ARBA" id="ARBA00023012"/>
    </source>
</evidence>
<proteinExistence type="predicted"/>
<dbReference type="AlphaFoldDB" id="A0A269ZF33"/>
<dbReference type="GO" id="GO:0046983">
    <property type="term" value="F:protein dimerization activity"/>
    <property type="evidence" value="ECO:0007669"/>
    <property type="project" value="InterPro"/>
</dbReference>
<evidence type="ECO:0000313" key="13">
    <source>
        <dbReference type="Proteomes" id="UP000216867"/>
    </source>
</evidence>
<feature type="compositionally biased region" description="Basic residues" evidence="9">
    <location>
        <begin position="20"/>
        <end position="36"/>
    </location>
</feature>
<comment type="catalytic activity">
    <reaction evidence="1">
        <text>ATP + protein L-histidine = ADP + protein N-phospho-L-histidine.</text>
        <dbReference type="EC" id="2.7.13.3"/>
    </reaction>
</comment>
<evidence type="ECO:0000256" key="6">
    <source>
        <dbReference type="ARBA" id="ARBA00022777"/>
    </source>
</evidence>
<keyword evidence="4" id="KW-0808">Transferase</keyword>
<comment type="caution">
    <text evidence="12">The sequence shown here is derived from an EMBL/GenBank/DDBJ whole genome shotgun (WGS) entry which is preliminary data.</text>
</comment>
<evidence type="ECO:0000259" key="11">
    <source>
        <dbReference type="Pfam" id="PF07730"/>
    </source>
</evidence>
<evidence type="ECO:0000256" key="10">
    <source>
        <dbReference type="SAM" id="Phobius"/>
    </source>
</evidence>
<evidence type="ECO:0000313" key="12">
    <source>
        <dbReference type="EMBL" id="PAK96259.1"/>
    </source>
</evidence>
<feature type="compositionally biased region" description="Basic residues" evidence="9">
    <location>
        <begin position="151"/>
        <end position="166"/>
    </location>
</feature>
<gene>
    <name evidence="12" type="ORF">B8X04_05775</name>
</gene>
<keyword evidence="10" id="KW-0472">Membrane</keyword>
<dbReference type="SUPFAM" id="SSF55874">
    <property type="entry name" value="ATPase domain of HSP90 chaperone/DNA topoisomerase II/histidine kinase"/>
    <property type="match status" value="1"/>
</dbReference>
<dbReference type="GO" id="GO:0000155">
    <property type="term" value="F:phosphorelay sensor kinase activity"/>
    <property type="evidence" value="ECO:0007669"/>
    <property type="project" value="InterPro"/>
</dbReference>
<dbReference type="PANTHER" id="PTHR24421">
    <property type="entry name" value="NITRATE/NITRITE SENSOR PROTEIN NARX-RELATED"/>
    <property type="match status" value="1"/>
</dbReference>